<proteinExistence type="predicted"/>
<feature type="region of interest" description="Disordered" evidence="1">
    <location>
        <begin position="1"/>
        <end position="26"/>
    </location>
</feature>
<reference evidence="3 4" key="1">
    <citation type="journal article" date="2019" name="Nat. Microbiol.">
        <title>Mediterranean grassland soil C-N compound turnover is dependent on rainfall and depth, and is mediated by genomically divergent microorganisms.</title>
        <authorList>
            <person name="Diamond S."/>
            <person name="Andeer P.F."/>
            <person name="Li Z."/>
            <person name="Crits-Christoph A."/>
            <person name="Burstein D."/>
            <person name="Anantharaman K."/>
            <person name="Lane K.R."/>
            <person name="Thomas B.C."/>
            <person name="Pan C."/>
            <person name="Northen T.R."/>
            <person name="Banfield J.F."/>
        </authorList>
    </citation>
    <scope>NUCLEOTIDE SEQUENCE [LARGE SCALE GENOMIC DNA]</scope>
    <source>
        <strain evidence="3">WS_2</strain>
    </source>
</reference>
<evidence type="ECO:0000313" key="4">
    <source>
        <dbReference type="Proteomes" id="UP000317716"/>
    </source>
</evidence>
<dbReference type="SUPFAM" id="SSF56645">
    <property type="entry name" value="Acyl-CoA dehydrogenase NM domain-like"/>
    <property type="match status" value="1"/>
</dbReference>
<comment type="caution">
    <text evidence="3">The sequence shown here is derived from an EMBL/GenBank/DDBJ whole genome shotgun (WGS) entry which is preliminary data.</text>
</comment>
<accession>A0A538SLI7</accession>
<dbReference type="EMBL" id="VBOS01000329">
    <property type="protein sequence ID" value="TMQ52238.1"/>
    <property type="molecule type" value="Genomic_DNA"/>
</dbReference>
<dbReference type="GO" id="GO:0050660">
    <property type="term" value="F:flavin adenine dinucleotide binding"/>
    <property type="evidence" value="ECO:0007669"/>
    <property type="project" value="InterPro"/>
</dbReference>
<feature type="compositionally biased region" description="Basic and acidic residues" evidence="1">
    <location>
        <begin position="12"/>
        <end position="26"/>
    </location>
</feature>
<dbReference type="InterPro" id="IPR037069">
    <property type="entry name" value="AcylCoA_DH/ox_N_sf"/>
</dbReference>
<feature type="compositionally biased region" description="Polar residues" evidence="1">
    <location>
        <begin position="1"/>
        <end position="11"/>
    </location>
</feature>
<feature type="domain" description="Acyl-CoA dehydrogenase/oxidase N-terminal" evidence="2">
    <location>
        <begin position="62"/>
        <end position="120"/>
    </location>
</feature>
<dbReference type="Proteomes" id="UP000317716">
    <property type="component" value="Unassembled WGS sequence"/>
</dbReference>
<gene>
    <name evidence="3" type="ORF">E6K72_09410</name>
</gene>
<evidence type="ECO:0000313" key="3">
    <source>
        <dbReference type="EMBL" id="TMQ52238.1"/>
    </source>
</evidence>
<dbReference type="InterPro" id="IPR013786">
    <property type="entry name" value="AcylCoA_DH/ox_N"/>
</dbReference>
<evidence type="ECO:0000259" key="2">
    <source>
        <dbReference type="Pfam" id="PF02771"/>
    </source>
</evidence>
<dbReference type="Gene3D" id="1.10.540.10">
    <property type="entry name" value="Acyl-CoA dehydrogenase/oxidase, N-terminal domain"/>
    <property type="match status" value="1"/>
</dbReference>
<feature type="compositionally biased region" description="Low complexity" evidence="1">
    <location>
        <begin position="151"/>
        <end position="168"/>
    </location>
</feature>
<evidence type="ECO:0000256" key="1">
    <source>
        <dbReference type="SAM" id="MobiDB-lite"/>
    </source>
</evidence>
<name>A0A538SLI7_UNCEI</name>
<dbReference type="AlphaFoldDB" id="A0A538SLI7"/>
<protein>
    <recommendedName>
        <fullName evidence="2">Acyl-CoA dehydrogenase/oxidase N-terminal domain-containing protein</fullName>
    </recommendedName>
</protein>
<organism evidence="3 4">
    <name type="scientific">Eiseniibacteriota bacterium</name>
    <dbReference type="NCBI Taxonomy" id="2212470"/>
    <lineage>
        <taxon>Bacteria</taxon>
        <taxon>Candidatus Eiseniibacteriota</taxon>
    </lineage>
</organism>
<dbReference type="InterPro" id="IPR009100">
    <property type="entry name" value="AcylCoA_DH/oxidase_NM_dom_sf"/>
</dbReference>
<dbReference type="Pfam" id="PF02771">
    <property type="entry name" value="Acyl-CoA_dh_N"/>
    <property type="match status" value="1"/>
</dbReference>
<sequence>MSETARSSSHASEQEARAVAEASRETTWEAPSFVKELFLGRLKLELIHPQPQPDPDEQRRGKEFIAKLERFLEDEVDGEQIERDAKIPERVIQRLRELGAFGVKIPREYGGLGLSQYTYGRTHTGARWRWPAPRAERSWRCSRRISQSTCRSRSSCSEPRSRRSVSCRGSPRARSRPSH</sequence>
<feature type="region of interest" description="Disordered" evidence="1">
    <location>
        <begin position="151"/>
        <end position="179"/>
    </location>
</feature>
<dbReference type="GO" id="GO:0016627">
    <property type="term" value="F:oxidoreductase activity, acting on the CH-CH group of donors"/>
    <property type="evidence" value="ECO:0007669"/>
    <property type="project" value="InterPro"/>
</dbReference>